<dbReference type="EMBL" id="JAGTJS010000001">
    <property type="protein sequence ID" value="KAH7275562.1"/>
    <property type="molecule type" value="Genomic_DNA"/>
</dbReference>
<evidence type="ECO:0000313" key="1">
    <source>
        <dbReference type="EMBL" id="KAH7275562.1"/>
    </source>
</evidence>
<comment type="caution">
    <text evidence="1">The sequence shown here is derived from an EMBL/GenBank/DDBJ whole genome shotgun (WGS) entry which is preliminary data.</text>
</comment>
<sequence>MANKKLTARFWTDHCHRTPALVLYTPACELGVGLSPPLSVLRASYLKQITCVCIVSKPEFMSPSEVYNPNPFYPLASLDCQGRIGHGPGLVTHTTILVASLSLVFSRHAPFVIPCLAMVGMAQLPYPPGSINDLGRNYYHQGGSVVAGHFIAPSRGSHKPARLRTRRDYSYVHKYLVVVPKNEAYTDRSATGKSSSFGTVFVATFLLLALLASEILEFTRESAAYTFLAHWLHQAGRASSHINATSYSHLFEPGSRRGESVFGSCWLHCLLIHSFENVYPAL</sequence>
<dbReference type="AlphaFoldDB" id="A0A9P9L7T4"/>
<proteinExistence type="predicted"/>
<gene>
    <name evidence="1" type="ORF">B0J15DRAFT_457724</name>
</gene>
<name>A0A9P9L7T4_FUSSL</name>
<protein>
    <submittedName>
        <fullName evidence="1">Uncharacterized protein</fullName>
    </submittedName>
</protein>
<organism evidence="1 2">
    <name type="scientific">Fusarium solani</name>
    <name type="common">Filamentous fungus</name>
    <dbReference type="NCBI Taxonomy" id="169388"/>
    <lineage>
        <taxon>Eukaryota</taxon>
        <taxon>Fungi</taxon>
        <taxon>Dikarya</taxon>
        <taxon>Ascomycota</taxon>
        <taxon>Pezizomycotina</taxon>
        <taxon>Sordariomycetes</taxon>
        <taxon>Hypocreomycetidae</taxon>
        <taxon>Hypocreales</taxon>
        <taxon>Nectriaceae</taxon>
        <taxon>Fusarium</taxon>
        <taxon>Fusarium solani species complex</taxon>
    </lineage>
</organism>
<accession>A0A9P9L7T4</accession>
<reference evidence="1" key="1">
    <citation type="journal article" date="2021" name="Nat. Commun.">
        <title>Genetic determinants of endophytism in the Arabidopsis root mycobiome.</title>
        <authorList>
            <person name="Mesny F."/>
            <person name="Miyauchi S."/>
            <person name="Thiergart T."/>
            <person name="Pickel B."/>
            <person name="Atanasova L."/>
            <person name="Karlsson M."/>
            <person name="Huettel B."/>
            <person name="Barry K.W."/>
            <person name="Haridas S."/>
            <person name="Chen C."/>
            <person name="Bauer D."/>
            <person name="Andreopoulos W."/>
            <person name="Pangilinan J."/>
            <person name="LaButti K."/>
            <person name="Riley R."/>
            <person name="Lipzen A."/>
            <person name="Clum A."/>
            <person name="Drula E."/>
            <person name="Henrissat B."/>
            <person name="Kohler A."/>
            <person name="Grigoriev I.V."/>
            <person name="Martin F.M."/>
            <person name="Hacquard S."/>
        </authorList>
    </citation>
    <scope>NUCLEOTIDE SEQUENCE</scope>
    <source>
        <strain evidence="1">FSSC 5 MPI-SDFR-AT-0091</strain>
    </source>
</reference>
<keyword evidence="2" id="KW-1185">Reference proteome</keyword>
<dbReference type="Proteomes" id="UP000736672">
    <property type="component" value="Unassembled WGS sequence"/>
</dbReference>
<evidence type="ECO:0000313" key="2">
    <source>
        <dbReference type="Proteomes" id="UP000736672"/>
    </source>
</evidence>